<name>A0A420WVA7_9GAMM</name>
<protein>
    <submittedName>
        <fullName evidence="1">Uncharacterized protein</fullName>
    </submittedName>
</protein>
<accession>A0A420WVA7</accession>
<dbReference type="EMBL" id="RBIN01000006">
    <property type="protein sequence ID" value="RKR02479.1"/>
    <property type="molecule type" value="Genomic_DNA"/>
</dbReference>
<comment type="caution">
    <text evidence="1">The sequence shown here is derived from an EMBL/GenBank/DDBJ whole genome shotgun (WGS) entry which is preliminary data.</text>
</comment>
<dbReference type="OrthoDB" id="6120634at2"/>
<evidence type="ECO:0000313" key="1">
    <source>
        <dbReference type="EMBL" id="RKR02479.1"/>
    </source>
</evidence>
<reference evidence="1 2" key="1">
    <citation type="submission" date="2018-10" db="EMBL/GenBank/DDBJ databases">
        <title>Genomic Encyclopedia of Type Strains, Phase IV (KMG-IV): sequencing the most valuable type-strain genomes for metagenomic binning, comparative biology and taxonomic classification.</title>
        <authorList>
            <person name="Goeker M."/>
        </authorList>
    </citation>
    <scope>NUCLEOTIDE SEQUENCE [LARGE SCALE GENOMIC DNA]</scope>
    <source>
        <strain evidence="1 2">DSM 23229</strain>
    </source>
</reference>
<dbReference type="RefSeq" id="WP_121173134.1">
    <property type="nucleotide sequence ID" value="NZ_RBIN01000006.1"/>
</dbReference>
<sequence>MSSEIQLNREIQELRGFIKKLLQDLDILNRSMEVARAHFGERDADARIADEISRATSVKIPQDAREHTPADKLFLEVLKEVVEEEKALY</sequence>
<proteinExistence type="predicted"/>
<dbReference type="Proteomes" id="UP000281975">
    <property type="component" value="Unassembled WGS sequence"/>
</dbReference>
<evidence type="ECO:0000313" key="2">
    <source>
        <dbReference type="Proteomes" id="UP000281975"/>
    </source>
</evidence>
<dbReference type="AlphaFoldDB" id="A0A420WVA7"/>
<organism evidence="1 2">
    <name type="scientific">Kushneria sinocarnis</name>
    <dbReference type="NCBI Taxonomy" id="595502"/>
    <lineage>
        <taxon>Bacteria</taxon>
        <taxon>Pseudomonadati</taxon>
        <taxon>Pseudomonadota</taxon>
        <taxon>Gammaproteobacteria</taxon>
        <taxon>Oceanospirillales</taxon>
        <taxon>Halomonadaceae</taxon>
        <taxon>Kushneria</taxon>
    </lineage>
</organism>
<keyword evidence="2" id="KW-1185">Reference proteome</keyword>
<gene>
    <name evidence="1" type="ORF">C7446_2194</name>
</gene>